<organism evidence="1 2">
    <name type="scientific">Pyrrhoderma noxium</name>
    <dbReference type="NCBI Taxonomy" id="2282107"/>
    <lineage>
        <taxon>Eukaryota</taxon>
        <taxon>Fungi</taxon>
        <taxon>Dikarya</taxon>
        <taxon>Basidiomycota</taxon>
        <taxon>Agaricomycotina</taxon>
        <taxon>Agaricomycetes</taxon>
        <taxon>Hymenochaetales</taxon>
        <taxon>Hymenochaetaceae</taxon>
        <taxon>Pyrrhoderma</taxon>
    </lineage>
</organism>
<proteinExistence type="predicted"/>
<sequence>MNEIQPDGPDGVIELTISKLILASSTSAFFYYCATHLDDEVRTNACSCFLKLGHCYSPNDDCGLGGIYMGKNSVLVHEK</sequence>
<protein>
    <submittedName>
        <fullName evidence="1">Uncharacterized protein</fullName>
    </submittedName>
</protein>
<dbReference type="AlphaFoldDB" id="A0A286U796"/>
<dbReference type="Proteomes" id="UP000217199">
    <property type="component" value="Unassembled WGS sequence"/>
</dbReference>
<keyword evidence="2" id="KW-1185">Reference proteome</keyword>
<evidence type="ECO:0000313" key="2">
    <source>
        <dbReference type="Proteomes" id="UP000217199"/>
    </source>
</evidence>
<name>A0A286U796_9AGAM</name>
<dbReference type="EMBL" id="NBII01000010">
    <property type="protein sequence ID" value="PAV15437.1"/>
    <property type="molecule type" value="Genomic_DNA"/>
</dbReference>
<gene>
    <name evidence="1" type="ORF">PNOK_0920100</name>
</gene>
<dbReference type="InParanoid" id="A0A286U796"/>
<evidence type="ECO:0000313" key="1">
    <source>
        <dbReference type="EMBL" id="PAV15437.1"/>
    </source>
</evidence>
<accession>A0A286U796</accession>
<comment type="caution">
    <text evidence="1">The sequence shown here is derived from an EMBL/GenBank/DDBJ whole genome shotgun (WGS) entry which is preliminary data.</text>
</comment>
<reference evidence="1 2" key="1">
    <citation type="journal article" date="2017" name="Mol. Ecol.">
        <title>Comparative and population genomic landscape of Phellinus noxius: A hypervariable fungus causing root rot in trees.</title>
        <authorList>
            <person name="Chung C.L."/>
            <person name="Lee T.J."/>
            <person name="Akiba M."/>
            <person name="Lee H.H."/>
            <person name="Kuo T.H."/>
            <person name="Liu D."/>
            <person name="Ke H.M."/>
            <person name="Yokoi T."/>
            <person name="Roa M.B."/>
            <person name="Lu M.J."/>
            <person name="Chang Y.Y."/>
            <person name="Ann P.J."/>
            <person name="Tsai J.N."/>
            <person name="Chen C.Y."/>
            <person name="Tzean S.S."/>
            <person name="Ota Y."/>
            <person name="Hattori T."/>
            <person name="Sahashi N."/>
            <person name="Liou R.F."/>
            <person name="Kikuchi T."/>
            <person name="Tsai I.J."/>
        </authorList>
    </citation>
    <scope>NUCLEOTIDE SEQUENCE [LARGE SCALE GENOMIC DNA]</scope>
    <source>
        <strain evidence="1 2">FFPRI411160</strain>
    </source>
</reference>